<dbReference type="RefSeq" id="WP_054819407.1">
    <property type="nucleotide sequence ID" value="NZ_BJCS01000006.1"/>
</dbReference>
<dbReference type="PATRIC" id="fig|162209.4.peg.1022"/>
<dbReference type="InterPro" id="IPR025620">
    <property type="entry name" value="YlaH"/>
</dbReference>
<protein>
    <submittedName>
        <fullName evidence="1">YlaH-like protein</fullName>
    </submittedName>
</protein>
<proteinExistence type="predicted"/>
<accession>A0A0U2W4D7</accession>
<dbReference type="KEGG" id="pnp:IJ22_09600"/>
<dbReference type="Pfam" id="PF14036">
    <property type="entry name" value="YlaH"/>
    <property type="match status" value="1"/>
</dbReference>
<name>A0A0U2W4D7_9BACL</name>
<dbReference type="AlphaFoldDB" id="A0A0U2W4D7"/>
<dbReference type="OrthoDB" id="2665181at2"/>
<dbReference type="Proteomes" id="UP000061660">
    <property type="component" value="Chromosome"/>
</dbReference>
<reference evidence="1 2" key="2">
    <citation type="journal article" date="2016" name="Genome Announc.">
        <title>Complete Genome Sequences of Two Interactive Moderate Thermophiles, Paenibacillus napthalenovorans 32O-Y and Paenibacillus sp. 32O-W.</title>
        <authorList>
            <person name="Butler R.R.III."/>
            <person name="Wang J."/>
            <person name="Stark B.C."/>
            <person name="Pombert J.F."/>
        </authorList>
    </citation>
    <scope>NUCLEOTIDE SEQUENCE [LARGE SCALE GENOMIC DNA]</scope>
    <source>
        <strain evidence="1 2">32O-Y</strain>
    </source>
</reference>
<reference evidence="2" key="1">
    <citation type="submission" date="2015-12" db="EMBL/GenBank/DDBJ databases">
        <title>Complete genome sequences of two moderately thermophilic Paenibacillus species.</title>
        <authorList>
            <person name="Butler R.III."/>
            <person name="Wang J."/>
            <person name="Stark B.C."/>
            <person name="Pombert J.-F."/>
        </authorList>
    </citation>
    <scope>NUCLEOTIDE SEQUENCE [LARGE SCALE GENOMIC DNA]</scope>
    <source>
        <strain evidence="2">32O-Y</strain>
    </source>
</reference>
<organism evidence="1 2">
    <name type="scientific">Paenibacillus naphthalenovorans</name>
    <dbReference type="NCBI Taxonomy" id="162209"/>
    <lineage>
        <taxon>Bacteria</taxon>
        <taxon>Bacillati</taxon>
        <taxon>Bacillota</taxon>
        <taxon>Bacilli</taxon>
        <taxon>Bacillales</taxon>
        <taxon>Paenibacillaceae</taxon>
        <taxon>Paenibacillus</taxon>
    </lineage>
</organism>
<gene>
    <name evidence="1" type="ORF">IJ22_09600</name>
</gene>
<dbReference type="EMBL" id="CP013652">
    <property type="protein sequence ID" value="ALS21342.1"/>
    <property type="molecule type" value="Genomic_DNA"/>
</dbReference>
<sequence>MTDWFRAHPYITWVLIFVLITYVYNKVFRVRKLPILKDAIIYLMLALGSGMLLFFQLAGLPIVPSLSVAVALMFMVKIRYFIQERSQKKE</sequence>
<keyword evidence="2" id="KW-1185">Reference proteome</keyword>
<dbReference type="STRING" id="162209.IJ22_09600"/>
<evidence type="ECO:0000313" key="1">
    <source>
        <dbReference type="EMBL" id="ALS21342.1"/>
    </source>
</evidence>
<evidence type="ECO:0000313" key="2">
    <source>
        <dbReference type="Proteomes" id="UP000061660"/>
    </source>
</evidence>